<dbReference type="Gramene" id="LPERR02G10640.1">
    <property type="protein sequence ID" value="LPERR02G10640.1"/>
    <property type="gene ID" value="LPERR02G10640"/>
</dbReference>
<keyword evidence="1" id="KW-0472">Membrane</keyword>
<name>A0A0D9VEY0_9ORYZ</name>
<dbReference type="SUPFAM" id="SSF81383">
    <property type="entry name" value="F-box domain"/>
    <property type="match status" value="1"/>
</dbReference>
<dbReference type="Proteomes" id="UP000032180">
    <property type="component" value="Chromosome 2"/>
</dbReference>
<dbReference type="InterPro" id="IPR036047">
    <property type="entry name" value="F-box-like_dom_sf"/>
</dbReference>
<feature type="transmembrane region" description="Helical" evidence="1">
    <location>
        <begin position="20"/>
        <end position="40"/>
    </location>
</feature>
<protein>
    <recommendedName>
        <fullName evidence="4">F-box domain-containing protein</fullName>
    </recommendedName>
</protein>
<keyword evidence="1" id="KW-0812">Transmembrane</keyword>
<dbReference type="PANTHER" id="PTHR33207">
    <property type="entry name" value="F-BOX DOMAIN CONTAINING PROTEIN-RELATED"/>
    <property type="match status" value="1"/>
</dbReference>
<evidence type="ECO:0000313" key="2">
    <source>
        <dbReference type="EnsemblPlants" id="LPERR02G10640.1"/>
    </source>
</evidence>
<sequence length="112" mass="12611">MSAVLGNDDLLDEIFLCLGFPTTLVHATLVCKLWLRIIAYEPSFLRRFRRLHPPRLLGFYHVARRCMDTPMEFTPMPQLPPELDSRSAAPDSGWLLLIPHASFVDATTGASS</sequence>
<evidence type="ECO:0000256" key="1">
    <source>
        <dbReference type="SAM" id="Phobius"/>
    </source>
</evidence>
<keyword evidence="1" id="KW-1133">Transmembrane helix</keyword>
<dbReference type="AlphaFoldDB" id="A0A0D9VEY0"/>
<reference evidence="2" key="3">
    <citation type="submission" date="2015-04" db="UniProtKB">
        <authorList>
            <consortium name="EnsemblPlants"/>
        </authorList>
    </citation>
    <scope>IDENTIFICATION</scope>
</reference>
<evidence type="ECO:0000313" key="3">
    <source>
        <dbReference type="Proteomes" id="UP000032180"/>
    </source>
</evidence>
<reference evidence="2 3" key="1">
    <citation type="submission" date="2012-08" db="EMBL/GenBank/DDBJ databases">
        <title>Oryza genome evolution.</title>
        <authorList>
            <person name="Wing R.A."/>
        </authorList>
    </citation>
    <scope>NUCLEOTIDE SEQUENCE</scope>
</reference>
<dbReference type="HOGENOM" id="CLU_2149459_0_0_1"/>
<proteinExistence type="predicted"/>
<keyword evidence="3" id="KW-1185">Reference proteome</keyword>
<organism evidence="2 3">
    <name type="scientific">Leersia perrieri</name>
    <dbReference type="NCBI Taxonomy" id="77586"/>
    <lineage>
        <taxon>Eukaryota</taxon>
        <taxon>Viridiplantae</taxon>
        <taxon>Streptophyta</taxon>
        <taxon>Embryophyta</taxon>
        <taxon>Tracheophyta</taxon>
        <taxon>Spermatophyta</taxon>
        <taxon>Magnoliopsida</taxon>
        <taxon>Liliopsida</taxon>
        <taxon>Poales</taxon>
        <taxon>Poaceae</taxon>
        <taxon>BOP clade</taxon>
        <taxon>Oryzoideae</taxon>
        <taxon>Oryzeae</taxon>
        <taxon>Oryzinae</taxon>
        <taxon>Leersia</taxon>
    </lineage>
</organism>
<evidence type="ECO:0008006" key="4">
    <source>
        <dbReference type="Google" id="ProtNLM"/>
    </source>
</evidence>
<reference evidence="3" key="2">
    <citation type="submission" date="2013-12" db="EMBL/GenBank/DDBJ databases">
        <authorList>
            <person name="Yu Y."/>
            <person name="Lee S."/>
            <person name="de Baynast K."/>
            <person name="Wissotski M."/>
            <person name="Liu L."/>
            <person name="Talag J."/>
            <person name="Goicoechea J."/>
            <person name="Angelova A."/>
            <person name="Jetty R."/>
            <person name="Kudrna D."/>
            <person name="Golser W."/>
            <person name="Rivera L."/>
            <person name="Zhang J."/>
            <person name="Wing R."/>
        </authorList>
    </citation>
    <scope>NUCLEOTIDE SEQUENCE</scope>
</reference>
<accession>A0A0D9VEY0</accession>
<dbReference type="EnsemblPlants" id="LPERR02G10640.1">
    <property type="protein sequence ID" value="LPERR02G10640.1"/>
    <property type="gene ID" value="LPERR02G10640"/>
</dbReference>